<dbReference type="RefSeq" id="WP_172492778.1">
    <property type="nucleotide sequence ID" value="NZ_BARJ01000009.1"/>
</dbReference>
<dbReference type="Gene3D" id="3.40.50.150">
    <property type="entry name" value="Vaccinia Virus protein VP39"/>
    <property type="match status" value="2"/>
</dbReference>
<dbReference type="GO" id="GO:0008170">
    <property type="term" value="F:N-methyltransferase activity"/>
    <property type="evidence" value="ECO:0007669"/>
    <property type="project" value="InterPro"/>
</dbReference>
<dbReference type="GO" id="GO:0009007">
    <property type="term" value="F:site-specific DNA-methyltransferase (adenine-specific) activity"/>
    <property type="evidence" value="ECO:0007669"/>
    <property type="project" value="UniProtKB-EC"/>
</dbReference>
<reference evidence="6 7" key="1">
    <citation type="submission" date="2013-04" db="EMBL/GenBank/DDBJ databases">
        <title>Gluconobacter oxydans NBRC 3293 whole genome sequence.</title>
        <authorList>
            <person name="Matsutani M."/>
            <person name="Yakushi T."/>
            <person name="Matsushita K."/>
        </authorList>
    </citation>
    <scope>NUCLEOTIDE SEQUENCE [LARGE SCALE GENOMIC DNA]</scope>
    <source>
        <strain evidence="6 7">NBRC 3293</strain>
    </source>
</reference>
<dbReference type="GO" id="GO:0003677">
    <property type="term" value="F:DNA binding"/>
    <property type="evidence" value="ECO:0007669"/>
    <property type="project" value="InterPro"/>
</dbReference>
<keyword evidence="3" id="KW-0808">Transferase</keyword>
<comment type="catalytic activity">
    <reaction evidence="4">
        <text>a 2'-deoxyadenosine in DNA + S-adenosyl-L-methionine = an N(6)-methyl-2'-deoxyadenosine in DNA + S-adenosyl-L-homocysteine + H(+)</text>
        <dbReference type="Rhea" id="RHEA:15197"/>
        <dbReference type="Rhea" id="RHEA-COMP:12418"/>
        <dbReference type="Rhea" id="RHEA-COMP:12419"/>
        <dbReference type="ChEBI" id="CHEBI:15378"/>
        <dbReference type="ChEBI" id="CHEBI:57856"/>
        <dbReference type="ChEBI" id="CHEBI:59789"/>
        <dbReference type="ChEBI" id="CHEBI:90615"/>
        <dbReference type="ChEBI" id="CHEBI:90616"/>
        <dbReference type="EC" id="2.1.1.72"/>
    </reaction>
</comment>
<gene>
    <name evidence="6" type="ORF">NBRC3293_1580</name>
</gene>
<dbReference type="Proteomes" id="UP000484858">
    <property type="component" value="Unassembled WGS sequence"/>
</dbReference>
<evidence type="ECO:0000313" key="6">
    <source>
        <dbReference type="EMBL" id="GEM17083.1"/>
    </source>
</evidence>
<dbReference type="GO" id="GO:0032259">
    <property type="term" value="P:methylation"/>
    <property type="evidence" value="ECO:0007669"/>
    <property type="project" value="UniProtKB-KW"/>
</dbReference>
<protein>
    <recommendedName>
        <fullName evidence="1">site-specific DNA-methyltransferase (adenine-specific)</fullName>
        <ecNumber evidence="1">2.1.1.72</ecNumber>
    </recommendedName>
</protein>
<keyword evidence="2" id="KW-0489">Methyltransferase</keyword>
<proteinExistence type="predicted"/>
<comment type="caution">
    <text evidence="6">The sequence shown here is derived from an EMBL/GenBank/DDBJ whole genome shotgun (WGS) entry which is preliminary data.</text>
</comment>
<dbReference type="PRINTS" id="PR00508">
    <property type="entry name" value="S21N4MTFRASE"/>
</dbReference>
<dbReference type="EMBL" id="BARJ01000009">
    <property type="protein sequence ID" value="GEM17083.1"/>
    <property type="molecule type" value="Genomic_DNA"/>
</dbReference>
<name>A0A829WVC8_GLUOY</name>
<evidence type="ECO:0000256" key="3">
    <source>
        <dbReference type="ARBA" id="ARBA00022679"/>
    </source>
</evidence>
<dbReference type="Pfam" id="PF01555">
    <property type="entry name" value="N6_N4_Mtase"/>
    <property type="match status" value="1"/>
</dbReference>
<organism evidence="6 7">
    <name type="scientific">Gluconobacter oxydans NBRC 3293</name>
    <dbReference type="NCBI Taxonomy" id="1315969"/>
    <lineage>
        <taxon>Bacteria</taxon>
        <taxon>Pseudomonadati</taxon>
        <taxon>Pseudomonadota</taxon>
        <taxon>Alphaproteobacteria</taxon>
        <taxon>Acetobacterales</taxon>
        <taxon>Acetobacteraceae</taxon>
        <taxon>Gluconobacter</taxon>
    </lineage>
</organism>
<evidence type="ECO:0000256" key="4">
    <source>
        <dbReference type="ARBA" id="ARBA00047942"/>
    </source>
</evidence>
<evidence type="ECO:0000313" key="7">
    <source>
        <dbReference type="Proteomes" id="UP000484858"/>
    </source>
</evidence>
<accession>A0A829WVC8</accession>
<dbReference type="SUPFAM" id="SSF53335">
    <property type="entry name" value="S-adenosyl-L-methionine-dependent methyltransferases"/>
    <property type="match status" value="2"/>
</dbReference>
<evidence type="ECO:0000256" key="1">
    <source>
        <dbReference type="ARBA" id="ARBA00011900"/>
    </source>
</evidence>
<evidence type="ECO:0000259" key="5">
    <source>
        <dbReference type="Pfam" id="PF01555"/>
    </source>
</evidence>
<evidence type="ECO:0000256" key="2">
    <source>
        <dbReference type="ARBA" id="ARBA00022603"/>
    </source>
</evidence>
<dbReference type="InterPro" id="IPR001091">
    <property type="entry name" value="RM_Methyltransferase"/>
</dbReference>
<dbReference type="InterPro" id="IPR002941">
    <property type="entry name" value="DNA_methylase_N4/N6"/>
</dbReference>
<dbReference type="InterPro" id="IPR029063">
    <property type="entry name" value="SAM-dependent_MTases_sf"/>
</dbReference>
<dbReference type="EC" id="2.1.1.72" evidence="1"/>
<dbReference type="AlphaFoldDB" id="A0A829WVC8"/>
<sequence length="501" mass="55500">MTSSFQLSFEEPLSFASEERTDLTAPSAYSGLYGFHKYWGKKPVEPLRALISVLSDAGDLVADPFLGAGAIAREAAALKRRFLGSDINPVALRLASFNMNPSSTVAYKSALLHLSDTVRNTILESYDVEGLGLTSHLLWEEGVISSVWQRPVSGVRRRLERSATNADYKLSAFYEGYEPQILRDLVIFKNSRINANADLDWKTLFSGRALRNIEILIKAIRRLPSDVREAFELTLTASIGQMSRMVFAITSRGKTTGTTTGKVEVGSWVLGFWRPKQHFEINVWNCFEARASKLVRALPEIPVPITVGKTIGSVLGDQAAVYLNNQGALSLLREVPESSIQLVITDPPHGDRIPYLELSEIWNAVLDETPCLSDEIVVSNAAARQMTMNEYNVRLTEALQTTALKIKDGGFIVLLFNSRHQKEWQALKALESAEGISLVGALPLNYSARSVVQDTRKGAMKTDFIIIYAKGKPCSERVRKLAMVPGWISQLSSCTKIKNTR</sequence>
<feature type="domain" description="DNA methylase N-4/N-6" evidence="5">
    <location>
        <begin position="36"/>
        <end position="95"/>
    </location>
</feature>